<feature type="region of interest" description="Disordered" evidence="5">
    <location>
        <begin position="412"/>
        <end position="446"/>
    </location>
</feature>
<comment type="subcellular location">
    <subcellularLocation>
        <location evidence="4">Nucleus</location>
    </subcellularLocation>
</comment>
<proteinExistence type="inferred from homology"/>
<accession>A0ABS2Y205</accession>
<evidence type="ECO:0000256" key="3">
    <source>
        <dbReference type="ARBA" id="ARBA00023319"/>
    </source>
</evidence>
<evidence type="ECO:0000256" key="2">
    <source>
        <dbReference type="ARBA" id="ARBA00022737"/>
    </source>
</evidence>
<dbReference type="InterPro" id="IPR013098">
    <property type="entry name" value="Ig_I-set"/>
</dbReference>
<dbReference type="Pfam" id="PF18362">
    <property type="entry name" value="THB"/>
    <property type="match status" value="1"/>
</dbReference>
<evidence type="ECO:0000313" key="10">
    <source>
        <dbReference type="Proteomes" id="UP001166093"/>
    </source>
</evidence>
<evidence type="ECO:0000259" key="6">
    <source>
        <dbReference type="PROSITE" id="PS50061"/>
    </source>
</evidence>
<organism evidence="9 10">
    <name type="scientific">Polyodon spathula</name>
    <name type="common">North American paddlefish</name>
    <name type="synonym">Squalus spathula</name>
    <dbReference type="NCBI Taxonomy" id="7913"/>
    <lineage>
        <taxon>Eukaryota</taxon>
        <taxon>Metazoa</taxon>
        <taxon>Chordata</taxon>
        <taxon>Craniata</taxon>
        <taxon>Vertebrata</taxon>
        <taxon>Euteleostomi</taxon>
        <taxon>Actinopterygii</taxon>
        <taxon>Chondrostei</taxon>
        <taxon>Acipenseriformes</taxon>
        <taxon>Polyodontidae</taxon>
        <taxon>Polyodon</taxon>
    </lineage>
</organism>
<dbReference type="SUPFAM" id="SSF48726">
    <property type="entry name" value="Immunoglobulin"/>
    <property type="match status" value="7"/>
</dbReference>
<dbReference type="InterPro" id="IPR036116">
    <property type="entry name" value="FN3_sf"/>
</dbReference>
<feature type="compositionally biased region" description="Low complexity" evidence="5">
    <location>
        <begin position="417"/>
        <end position="432"/>
    </location>
</feature>
<evidence type="ECO:0000256" key="4">
    <source>
        <dbReference type="RuleBase" id="RU004019"/>
    </source>
</evidence>
<dbReference type="InterPro" id="IPR050964">
    <property type="entry name" value="Striated_Muscle_Regulatory"/>
</dbReference>
<dbReference type="PROSITE" id="PS50835">
    <property type="entry name" value="IG_LIKE"/>
    <property type="match status" value="4"/>
</dbReference>
<sequence>MISYDPEIYRQPHEYYPYLSSDGESHGDHCWDYHPHHIHSSDFESFHENNFTELQSVQPLHLQQLHRYTEIDPLHTIDPALGATHIGLSPQMQYLQRVFPFQSPAQRSSDDDDLERRSPPFEVSDGETDPAGSIPYAATGEAGSKKKIRLFQFLLDLLRNGDLKDSIWWVDKEKGTFQFSSKHKEVLAHRWGLQKGNRKKMTYQKMARALRNYGKTGEVKKVKKKLTYQFSGETDGNSLIAFSDCFTKSNGLKNVFIIKRKGVIIPEILSWARVKWHRTDVRIWCVTAVGQRTQPPCRPLIREYSLDSSSSWRNLKVNKLNSSAFTKKPKSSEAVAGGTVVFEAETEKTDTKVKWQRGSADIVASEKYLITADGNKHSLTITSISKEDDVVYSVIAGSSKVKFELKVKEQQEKTENAAASSPASAEGQPQASHQQDASAESQQPDTRQDLTGLFLEKPQSGEVTMGANITFIAKVGSANLIKKPAVKWFKGKWMDLASKAGKHLQLKELYDRNTKVYTFEMQIIGAKANYSGAYRCEVSSKDKFDSCNFDLIVHEAHVEEIDIRSAFRRTSLIPGGKRKSTAGGSSCDGGEEAGELDFSALLRKRMYRCSAPAYELVSPKFSFLKASNRATHVSNEPEVDVWEILKNAPPSEYEKIAFQYGITDLRGMLKRLKRMKKDEKKSQAFLKKLDPAYQVDKGHRMKIMVEVADPDAEVKWLKNGQEIQMSGRYLFENVGNKRILTINNCSLADDAAYQCVIGEEKCFTELFVKEPPVLILQSLEDQMAMKGERVEFVCEVSEEGALVKWEKDGVELTREETFKYRFKKDGRKHYLIINEATKEDCGHYMVKTNGGESVAELMVQEKDLEVYQSIADLTVKARDQAVFKCEVSDENVKGIWYKNGVEVKANDRVHITHIGRNHKLTIDDVKPEDEGDYTFVPEGYAFNLSAKLNFLEVKIDYVPRQNPPKIHLDCVGHTPETTIIVVAGNKLRLDVPITGDPAPTVVWTKADKSGSMFTQIKNAQVKKVGLHALGKDLQGKTRPQKSEESSDMEFSADLMKDGKVISDTDGRVHVETLKDHCIFTIEGAERGDEGVYTVLVKNPAGEDTADITVKVVDVPDPPQAPKIVSLGDDWCNVQWEPPAFNGGQPVLGYVLERKKKKSYRWMRLNFDPHKGLTYEAKRMIEGMAYEMRVYAVNAIGMSRPSAPSQPFVPIAPTSEPHCLTVDDITDTSISLKWRTPERVGAAGLDGYTVEYCKEGTDEWVPAFEGLTERTSVNIKNLPTGEKMQFRVRAINVAGASAPATLAQPVTIREIMQRPKIWIPRNLRQTVVKKVGETINIVLPFQGKPRPKVTWTKDGEALDPKQVGIRNSDFDTILFIRRSERKDSGKYDVAVQIENMEDKASLQIQVVDKPGPPQNLKITEVWGFNVALEWKPPKDNGNCEITGYTIQKADKKTMASTPSTLPI</sequence>
<name>A0ABS2Y205_POLSP</name>
<feature type="domain" description="Fibronectin type-III" evidence="8">
    <location>
        <begin position="1215"/>
        <end position="1310"/>
    </location>
</feature>
<dbReference type="PRINTS" id="PR00454">
    <property type="entry name" value="ETSDOMAIN"/>
</dbReference>
<dbReference type="Proteomes" id="UP001166093">
    <property type="component" value="Unassembled WGS sequence"/>
</dbReference>
<dbReference type="PROSITE" id="PS00345">
    <property type="entry name" value="ETS_DOMAIN_1"/>
    <property type="match status" value="1"/>
</dbReference>
<dbReference type="PROSITE" id="PS50061">
    <property type="entry name" value="ETS_DOMAIN_3"/>
    <property type="match status" value="1"/>
</dbReference>
<dbReference type="InterPro" id="IPR007110">
    <property type="entry name" value="Ig-like_dom"/>
</dbReference>
<dbReference type="SMART" id="SM00413">
    <property type="entry name" value="ETS"/>
    <property type="match status" value="1"/>
</dbReference>
<keyword evidence="2" id="KW-0677">Repeat</keyword>
<dbReference type="InterPro" id="IPR036179">
    <property type="entry name" value="Ig-like_dom_sf"/>
</dbReference>
<dbReference type="SUPFAM" id="SSF49265">
    <property type="entry name" value="Fibronectin type III"/>
    <property type="match status" value="2"/>
</dbReference>
<dbReference type="Pfam" id="PF00041">
    <property type="entry name" value="fn3"/>
    <property type="match status" value="2"/>
</dbReference>
<feature type="region of interest" description="Disordered" evidence="5">
    <location>
        <begin position="104"/>
        <end position="138"/>
    </location>
</feature>
<reference evidence="9" key="1">
    <citation type="journal article" date="2021" name="Cell">
        <title>Tracing the genetic footprints of vertebrate landing in non-teleost ray-finned fishes.</title>
        <authorList>
            <person name="Bi X."/>
            <person name="Wang K."/>
            <person name="Yang L."/>
            <person name="Pan H."/>
            <person name="Jiang H."/>
            <person name="Wei Q."/>
            <person name="Fang M."/>
            <person name="Yu H."/>
            <person name="Zhu C."/>
            <person name="Cai Y."/>
            <person name="He Y."/>
            <person name="Gan X."/>
            <person name="Zeng H."/>
            <person name="Yu D."/>
            <person name="Zhu Y."/>
            <person name="Jiang H."/>
            <person name="Qiu Q."/>
            <person name="Yang H."/>
            <person name="Zhang Y.E."/>
            <person name="Wang W."/>
            <person name="Zhu M."/>
            <person name="He S."/>
            <person name="Zhang G."/>
        </authorList>
    </citation>
    <scope>NUCLEOTIDE SEQUENCE</scope>
    <source>
        <strain evidence="9">Pddl_001</strain>
    </source>
</reference>
<evidence type="ECO:0000259" key="8">
    <source>
        <dbReference type="PROSITE" id="PS50853"/>
    </source>
</evidence>
<feature type="non-terminal residue" evidence="9">
    <location>
        <position position="1462"/>
    </location>
</feature>
<dbReference type="SMART" id="SM00060">
    <property type="entry name" value="FN3"/>
    <property type="match status" value="2"/>
</dbReference>
<dbReference type="InterPro" id="IPR003598">
    <property type="entry name" value="Ig_sub2"/>
</dbReference>
<dbReference type="CDD" id="cd00063">
    <property type="entry name" value="FN3"/>
    <property type="match status" value="3"/>
</dbReference>
<feature type="domain" description="Ig-like" evidence="7">
    <location>
        <begin position="1314"/>
        <end position="1402"/>
    </location>
</feature>
<dbReference type="PANTHER" id="PTHR13817:SF20">
    <property type="entry name" value="MYOSIN-BINDING PROTEIN C, CARDIAC-TYPE"/>
    <property type="match status" value="1"/>
</dbReference>
<dbReference type="InterPro" id="IPR000418">
    <property type="entry name" value="Ets_dom"/>
</dbReference>
<feature type="non-terminal residue" evidence="9">
    <location>
        <position position="1"/>
    </location>
</feature>
<dbReference type="PROSITE" id="PS50853">
    <property type="entry name" value="FN3"/>
    <property type="match status" value="3"/>
</dbReference>
<feature type="domain" description="Ig-like" evidence="7">
    <location>
        <begin position="695"/>
        <end position="757"/>
    </location>
</feature>
<evidence type="ECO:0000259" key="7">
    <source>
        <dbReference type="PROSITE" id="PS50835"/>
    </source>
</evidence>
<dbReference type="PROSITE" id="PS00346">
    <property type="entry name" value="ETS_DOMAIN_2"/>
    <property type="match status" value="1"/>
</dbReference>
<dbReference type="SMART" id="SM00409">
    <property type="entry name" value="IG"/>
    <property type="match status" value="7"/>
</dbReference>
<dbReference type="InterPro" id="IPR036390">
    <property type="entry name" value="WH_DNA-bd_sf"/>
</dbReference>
<feature type="domain" description="ETS" evidence="6">
    <location>
        <begin position="148"/>
        <end position="231"/>
    </location>
</feature>
<dbReference type="InterPro" id="IPR040849">
    <property type="entry name" value="MyBP-C_THB"/>
</dbReference>
<dbReference type="InterPro" id="IPR013783">
    <property type="entry name" value="Ig-like_fold"/>
</dbReference>
<keyword evidence="4" id="KW-0238">DNA-binding</keyword>
<gene>
    <name evidence="9" type="primary">Mybpc3_1</name>
    <name evidence="9" type="ORF">GTO93_0003525</name>
</gene>
<dbReference type="Gene3D" id="1.10.10.10">
    <property type="entry name" value="Winged helix-like DNA-binding domain superfamily/Winged helix DNA-binding domain"/>
    <property type="match status" value="1"/>
</dbReference>
<feature type="domain" description="Ig-like" evidence="7">
    <location>
        <begin position="879"/>
        <end position="934"/>
    </location>
</feature>
<dbReference type="InterPro" id="IPR036388">
    <property type="entry name" value="WH-like_DNA-bd_sf"/>
</dbReference>
<dbReference type="InterPro" id="IPR003599">
    <property type="entry name" value="Ig_sub"/>
</dbReference>
<dbReference type="CDD" id="cd00096">
    <property type="entry name" value="Ig"/>
    <property type="match status" value="1"/>
</dbReference>
<dbReference type="PANTHER" id="PTHR13817">
    <property type="entry name" value="TITIN"/>
    <property type="match status" value="1"/>
</dbReference>
<comment type="caution">
    <text evidence="9">The sequence shown here is derived from an EMBL/GenBank/DDBJ whole genome shotgun (WGS) entry which is preliminary data.</text>
</comment>
<feature type="domain" description="Ig-like" evidence="7">
    <location>
        <begin position="771"/>
        <end position="865"/>
    </location>
</feature>
<dbReference type="SMART" id="SM00408">
    <property type="entry name" value="IGc2"/>
    <property type="match status" value="5"/>
</dbReference>
<dbReference type="InterPro" id="IPR003961">
    <property type="entry name" value="FN3_dom"/>
</dbReference>
<dbReference type="Gene3D" id="2.60.40.10">
    <property type="entry name" value="Immunoglobulins"/>
    <property type="match status" value="10"/>
</dbReference>
<feature type="compositionally biased region" description="Polar residues" evidence="5">
    <location>
        <begin position="433"/>
        <end position="445"/>
    </location>
</feature>
<feature type="domain" description="Fibronectin type-III" evidence="8">
    <location>
        <begin position="1411"/>
        <end position="1462"/>
    </location>
</feature>
<comment type="similarity">
    <text evidence="1 4">Belongs to the ETS family.</text>
</comment>
<dbReference type="Pfam" id="PF00178">
    <property type="entry name" value="Ets"/>
    <property type="match status" value="1"/>
</dbReference>
<dbReference type="SUPFAM" id="SSF46785">
    <property type="entry name" value="Winged helix' DNA-binding domain"/>
    <property type="match status" value="1"/>
</dbReference>
<protein>
    <submittedName>
        <fullName evidence="9">MYPC3 protein</fullName>
    </submittedName>
</protein>
<keyword evidence="3" id="KW-0393">Immunoglobulin domain</keyword>
<dbReference type="Pfam" id="PF07679">
    <property type="entry name" value="I-set"/>
    <property type="match status" value="6"/>
</dbReference>
<feature type="domain" description="Fibronectin type-III" evidence="8">
    <location>
        <begin position="1117"/>
        <end position="1213"/>
    </location>
</feature>
<keyword evidence="4" id="KW-0539">Nucleus</keyword>
<evidence type="ECO:0000256" key="1">
    <source>
        <dbReference type="ARBA" id="ARBA00005562"/>
    </source>
</evidence>
<keyword evidence="10" id="KW-1185">Reference proteome</keyword>
<evidence type="ECO:0000313" key="9">
    <source>
        <dbReference type="EMBL" id="MBN3280245.1"/>
    </source>
</evidence>
<dbReference type="EMBL" id="JAAWVQ010097229">
    <property type="protein sequence ID" value="MBN3280245.1"/>
    <property type="molecule type" value="Genomic_DNA"/>
</dbReference>
<evidence type="ECO:0000256" key="5">
    <source>
        <dbReference type="SAM" id="MobiDB-lite"/>
    </source>
</evidence>